<dbReference type="EMBL" id="MLCF01000006">
    <property type="protein sequence ID" value="OIV39137.1"/>
    <property type="molecule type" value="Genomic_DNA"/>
</dbReference>
<reference evidence="2 3" key="1">
    <citation type="submission" date="2016-10" db="EMBL/GenBank/DDBJ databases">
        <title>Genome sequence of Streptomyces gilvigriseus MUSC 26.</title>
        <authorList>
            <person name="Lee L.-H."/>
            <person name="Ser H.-L."/>
        </authorList>
    </citation>
    <scope>NUCLEOTIDE SEQUENCE [LARGE SCALE GENOMIC DNA]</scope>
    <source>
        <strain evidence="2 3">MUSC 26</strain>
    </source>
</reference>
<evidence type="ECO:0000313" key="3">
    <source>
        <dbReference type="Proteomes" id="UP000243342"/>
    </source>
</evidence>
<evidence type="ECO:0000256" key="1">
    <source>
        <dbReference type="SAM" id="MobiDB-lite"/>
    </source>
</evidence>
<feature type="compositionally biased region" description="Low complexity" evidence="1">
    <location>
        <begin position="56"/>
        <end position="75"/>
    </location>
</feature>
<dbReference type="STRING" id="1428644.BIV57_02055"/>
<organism evidence="2 3">
    <name type="scientific">Mangrovactinospora gilvigrisea</name>
    <dbReference type="NCBI Taxonomy" id="1428644"/>
    <lineage>
        <taxon>Bacteria</taxon>
        <taxon>Bacillati</taxon>
        <taxon>Actinomycetota</taxon>
        <taxon>Actinomycetes</taxon>
        <taxon>Kitasatosporales</taxon>
        <taxon>Streptomycetaceae</taxon>
        <taxon>Mangrovactinospora</taxon>
    </lineage>
</organism>
<keyword evidence="3" id="KW-1185">Reference proteome</keyword>
<evidence type="ECO:0000313" key="2">
    <source>
        <dbReference type="EMBL" id="OIV39137.1"/>
    </source>
</evidence>
<feature type="region of interest" description="Disordered" evidence="1">
    <location>
        <begin position="51"/>
        <end position="87"/>
    </location>
</feature>
<accession>A0A1J7C085</accession>
<name>A0A1J7C085_9ACTN</name>
<protein>
    <submittedName>
        <fullName evidence="2">Uncharacterized protein</fullName>
    </submittedName>
</protein>
<feature type="compositionally biased region" description="Low complexity" evidence="1">
    <location>
        <begin position="224"/>
        <end position="244"/>
    </location>
</feature>
<dbReference type="Proteomes" id="UP000243342">
    <property type="component" value="Unassembled WGS sequence"/>
</dbReference>
<gene>
    <name evidence="2" type="ORF">BIV57_02055</name>
</gene>
<dbReference type="AlphaFoldDB" id="A0A1J7C085"/>
<comment type="caution">
    <text evidence="2">The sequence shown here is derived from an EMBL/GenBank/DDBJ whole genome shotgun (WGS) entry which is preliminary data.</text>
</comment>
<feature type="region of interest" description="Disordered" evidence="1">
    <location>
        <begin position="213"/>
        <end position="245"/>
    </location>
</feature>
<proteinExistence type="predicted"/>
<sequence>MREGARRGGPASAASRAALAHYIQALADAGWAKSAMAEPLGVTRQEVHRLSRQAEALPRPATLPAVPALPAKPTTSARTARRESPKITASEAKRLRELAPLATKVRGVTAEHDPARTASVEYSVLLAELWKRGVSRQELARITGQAPATIRARLARHGHINRGASERPYKGKQAEFAKRREYCKFGHEFTPENTYEYRRPDGRVARTCRACHARRQREHAHSVRATTGRRTPRPAGRTAQPARQTVCKRGHRMTPENTYEYTQKSGKIARTCRQCKVLRQRAYEQRHGITSHH</sequence>